<dbReference type="Pfam" id="PF13632">
    <property type="entry name" value="Glyco_trans_2_3"/>
    <property type="match status" value="1"/>
</dbReference>
<comment type="caution">
    <text evidence="9">The sequence shown here is derived from an EMBL/GenBank/DDBJ whole genome shotgun (WGS) entry which is preliminary data.</text>
</comment>
<dbReference type="EMBL" id="PXYL01000019">
    <property type="protein sequence ID" value="PSJ56230.1"/>
    <property type="molecule type" value="Genomic_DNA"/>
</dbReference>
<evidence type="ECO:0000256" key="5">
    <source>
        <dbReference type="ARBA" id="ARBA00022989"/>
    </source>
</evidence>
<feature type="transmembrane region" description="Helical" evidence="7">
    <location>
        <begin position="379"/>
        <end position="402"/>
    </location>
</feature>
<dbReference type="Proteomes" id="UP000240653">
    <property type="component" value="Unassembled WGS sequence"/>
</dbReference>
<evidence type="ECO:0000259" key="8">
    <source>
        <dbReference type="Pfam" id="PF13632"/>
    </source>
</evidence>
<evidence type="ECO:0000256" key="1">
    <source>
        <dbReference type="ARBA" id="ARBA00004141"/>
    </source>
</evidence>
<comment type="subcellular location">
    <subcellularLocation>
        <location evidence="1">Membrane</location>
        <topology evidence="1">Multi-pass membrane protein</topology>
    </subcellularLocation>
</comment>
<reference evidence="9 10" key="1">
    <citation type="submission" date="2018-03" db="EMBL/GenBank/DDBJ databases">
        <title>The draft genome of Mesorhizobium soli JCM 19897.</title>
        <authorList>
            <person name="Li L."/>
            <person name="Liu L."/>
            <person name="Liang L."/>
            <person name="Wang T."/>
            <person name="Zhang X."/>
        </authorList>
    </citation>
    <scope>NUCLEOTIDE SEQUENCE [LARGE SCALE GENOMIC DNA]</scope>
    <source>
        <strain evidence="9 10">JCM 19897</strain>
    </source>
</reference>
<gene>
    <name evidence="9" type="ORF">C7I85_24940</name>
</gene>
<evidence type="ECO:0000256" key="3">
    <source>
        <dbReference type="ARBA" id="ARBA00022679"/>
    </source>
</evidence>
<feature type="transmembrane region" description="Helical" evidence="7">
    <location>
        <begin position="12"/>
        <end position="33"/>
    </location>
</feature>
<dbReference type="RefSeq" id="WP_106726715.1">
    <property type="nucleotide sequence ID" value="NZ_PXYL01000019.1"/>
</dbReference>
<dbReference type="InterPro" id="IPR029044">
    <property type="entry name" value="Nucleotide-diphossugar_trans"/>
</dbReference>
<keyword evidence="5 7" id="KW-1133">Transmembrane helix</keyword>
<feature type="transmembrane region" description="Helical" evidence="7">
    <location>
        <begin position="342"/>
        <end position="367"/>
    </location>
</feature>
<evidence type="ECO:0000256" key="4">
    <source>
        <dbReference type="ARBA" id="ARBA00022692"/>
    </source>
</evidence>
<proteinExistence type="predicted"/>
<keyword evidence="10" id="KW-1185">Reference proteome</keyword>
<dbReference type="OrthoDB" id="276604at2"/>
<dbReference type="InterPro" id="IPR050321">
    <property type="entry name" value="Glycosyltr_2/OpgH_subfam"/>
</dbReference>
<dbReference type="Gene3D" id="3.90.550.10">
    <property type="entry name" value="Spore Coat Polysaccharide Biosynthesis Protein SpsA, Chain A"/>
    <property type="match status" value="1"/>
</dbReference>
<evidence type="ECO:0000313" key="9">
    <source>
        <dbReference type="EMBL" id="PSJ56230.1"/>
    </source>
</evidence>
<feature type="domain" description="Glycosyltransferase 2-like" evidence="8">
    <location>
        <begin position="182"/>
        <end position="389"/>
    </location>
</feature>
<evidence type="ECO:0000256" key="6">
    <source>
        <dbReference type="ARBA" id="ARBA00023136"/>
    </source>
</evidence>
<dbReference type="AlphaFoldDB" id="A0A2P7S195"/>
<accession>A0A2P7S195</accession>
<keyword evidence="3 9" id="KW-0808">Transferase</keyword>
<dbReference type="InterPro" id="IPR001173">
    <property type="entry name" value="Glyco_trans_2-like"/>
</dbReference>
<name>A0A2P7S195_9HYPH</name>
<evidence type="ECO:0000256" key="7">
    <source>
        <dbReference type="SAM" id="Phobius"/>
    </source>
</evidence>
<feature type="transmembrane region" description="Helical" evidence="7">
    <location>
        <begin position="423"/>
        <end position="443"/>
    </location>
</feature>
<dbReference type="PANTHER" id="PTHR43867:SF2">
    <property type="entry name" value="CELLULOSE SYNTHASE CATALYTIC SUBUNIT A [UDP-FORMING]"/>
    <property type="match status" value="1"/>
</dbReference>
<keyword evidence="4 7" id="KW-0812">Transmembrane</keyword>
<dbReference type="PANTHER" id="PTHR43867">
    <property type="entry name" value="CELLULOSE SYNTHASE CATALYTIC SUBUNIT A [UDP-FORMING]"/>
    <property type="match status" value="1"/>
</dbReference>
<sequence length="493" mass="56025">MPSAWGTSEAVILALFFAVQILYSLSMIAHVWFRTMPKNMVEQADIDAVDRSSLPFIVLFYPVLRELETTMRTTFRTIANIDYPATRFRVVAIPNANDRETVESLQRLEEDFQFLEILQVPATSDPSWQVVWDAWDSNPKAYWWHQGARAGNCSLPPKKTRQLIYAFYQTAASFHGKEEFLVNYIDADSCPPRDHFLAGAAGIKKFDVLQAQNIAGNLLGSMASTWHAVDHMAWDGLTYPHISADGKQPFWVLGKGLFFKASDLVELGGFHPWTTIEDPEVGMRFWINGKRIGIIENPLIEEVPTTIAQGITQRKRWVCGFFQSLSAPLKFMGYTPWQRFRAWLNFLPCLSLAVNSVGFPLGVWAIWSQWRGDNLIPEAGVWLALGNIAALSLVLVSLYVSIWKRSRLVLDSRLKRAWYLVRVNPLSLMLWWLIWCIPLWIGFRMFRKDEGLVWERTVKIDANHDLIRSDRGGDSLPMDGEALPAAAAVKTGG</sequence>
<dbReference type="SUPFAM" id="SSF53448">
    <property type="entry name" value="Nucleotide-diphospho-sugar transferases"/>
    <property type="match status" value="1"/>
</dbReference>
<evidence type="ECO:0000256" key="2">
    <source>
        <dbReference type="ARBA" id="ARBA00022676"/>
    </source>
</evidence>
<keyword evidence="6 7" id="KW-0472">Membrane</keyword>
<protein>
    <submittedName>
        <fullName evidence="9">Glycosyl transferase</fullName>
    </submittedName>
</protein>
<organism evidence="9 10">
    <name type="scientific">Pseudaminobacter soli</name>
    <name type="common">ex Li et al. 2025</name>
    <dbReference type="NCBI Taxonomy" id="1295366"/>
    <lineage>
        <taxon>Bacteria</taxon>
        <taxon>Pseudomonadati</taxon>
        <taxon>Pseudomonadota</taxon>
        <taxon>Alphaproteobacteria</taxon>
        <taxon>Hyphomicrobiales</taxon>
        <taxon>Phyllobacteriaceae</taxon>
        <taxon>Pseudaminobacter</taxon>
    </lineage>
</organism>
<dbReference type="GO" id="GO:0016757">
    <property type="term" value="F:glycosyltransferase activity"/>
    <property type="evidence" value="ECO:0007669"/>
    <property type="project" value="UniProtKB-KW"/>
</dbReference>
<evidence type="ECO:0000313" key="10">
    <source>
        <dbReference type="Proteomes" id="UP000240653"/>
    </source>
</evidence>
<dbReference type="GO" id="GO:0016020">
    <property type="term" value="C:membrane"/>
    <property type="evidence" value="ECO:0007669"/>
    <property type="project" value="UniProtKB-SubCell"/>
</dbReference>
<keyword evidence="2" id="KW-0328">Glycosyltransferase</keyword>